<dbReference type="RefSeq" id="WP_382169026.1">
    <property type="nucleotide sequence ID" value="NZ_JBHTBR010000009.1"/>
</dbReference>
<dbReference type="EMBL" id="JBHTBR010000009">
    <property type="protein sequence ID" value="MFC7292997.1"/>
    <property type="molecule type" value="Genomic_DNA"/>
</dbReference>
<organism evidence="1 2">
    <name type="scientific">Hirschia litorea</name>
    <dbReference type="NCBI Taxonomy" id="1199156"/>
    <lineage>
        <taxon>Bacteria</taxon>
        <taxon>Pseudomonadati</taxon>
        <taxon>Pseudomonadota</taxon>
        <taxon>Alphaproteobacteria</taxon>
        <taxon>Hyphomonadales</taxon>
        <taxon>Hyphomonadaceae</taxon>
        <taxon>Hirschia</taxon>
    </lineage>
</organism>
<comment type="caution">
    <text evidence="1">The sequence shown here is derived from an EMBL/GenBank/DDBJ whole genome shotgun (WGS) entry which is preliminary data.</text>
</comment>
<protein>
    <submittedName>
        <fullName evidence="1">Uncharacterized protein</fullName>
    </submittedName>
</protein>
<name>A0ABW2IPU9_9PROT</name>
<keyword evidence="2" id="KW-1185">Reference proteome</keyword>
<sequence length="83" mass="9390">MNNEKALAARIAALENAVVYLVATIAIYEETPRETSLSFYREVFGLSMKRYSMAQEGPEKEIAALGLDASHTLYQRLRAFLFE</sequence>
<reference evidence="2" key="1">
    <citation type="journal article" date="2019" name="Int. J. Syst. Evol. Microbiol.">
        <title>The Global Catalogue of Microorganisms (GCM) 10K type strain sequencing project: providing services to taxonomists for standard genome sequencing and annotation.</title>
        <authorList>
            <consortium name="The Broad Institute Genomics Platform"/>
            <consortium name="The Broad Institute Genome Sequencing Center for Infectious Disease"/>
            <person name="Wu L."/>
            <person name="Ma J."/>
        </authorList>
    </citation>
    <scope>NUCLEOTIDE SEQUENCE [LARGE SCALE GENOMIC DNA]</scope>
    <source>
        <strain evidence="2">CCUG 51308</strain>
    </source>
</reference>
<gene>
    <name evidence="1" type="ORF">ACFQS8_15355</name>
</gene>
<proteinExistence type="predicted"/>
<evidence type="ECO:0000313" key="1">
    <source>
        <dbReference type="EMBL" id="MFC7292997.1"/>
    </source>
</evidence>
<dbReference type="Proteomes" id="UP001596492">
    <property type="component" value="Unassembled WGS sequence"/>
</dbReference>
<accession>A0ABW2IPU9</accession>
<evidence type="ECO:0000313" key="2">
    <source>
        <dbReference type="Proteomes" id="UP001596492"/>
    </source>
</evidence>